<dbReference type="Proteomes" id="UP000176988">
    <property type="component" value="Unassembled WGS sequence"/>
</dbReference>
<organism evidence="3 4">
    <name type="scientific">Candidatus Uhrbacteria bacterium RIFOXYC2_FULL_47_19</name>
    <dbReference type="NCBI Taxonomy" id="1802424"/>
    <lineage>
        <taxon>Bacteria</taxon>
        <taxon>Candidatus Uhriibacteriota</taxon>
    </lineage>
</organism>
<keyword evidence="1" id="KW-0812">Transmembrane</keyword>
<feature type="chain" id="PRO_5009533384" description="YibE/F family protein" evidence="2">
    <location>
        <begin position="33"/>
        <end position="386"/>
    </location>
</feature>
<keyword evidence="1" id="KW-0472">Membrane</keyword>
<evidence type="ECO:0008006" key="5">
    <source>
        <dbReference type="Google" id="ProtNLM"/>
    </source>
</evidence>
<feature type="transmembrane region" description="Helical" evidence="1">
    <location>
        <begin position="127"/>
        <end position="144"/>
    </location>
</feature>
<feature type="transmembrane region" description="Helical" evidence="1">
    <location>
        <begin position="352"/>
        <end position="374"/>
    </location>
</feature>
<feature type="transmembrane region" description="Helical" evidence="1">
    <location>
        <begin position="177"/>
        <end position="194"/>
    </location>
</feature>
<gene>
    <name evidence="3" type="ORF">A2480_03375</name>
</gene>
<accession>A0A1F7WF11</accession>
<dbReference type="InterPro" id="IPR012507">
    <property type="entry name" value="YibE_F"/>
</dbReference>
<feature type="transmembrane region" description="Helical" evidence="1">
    <location>
        <begin position="252"/>
        <end position="276"/>
    </location>
</feature>
<comment type="caution">
    <text evidence="3">The sequence shown here is derived from an EMBL/GenBank/DDBJ whole genome shotgun (WGS) entry which is preliminary data.</text>
</comment>
<feature type="signal peptide" evidence="2">
    <location>
        <begin position="1"/>
        <end position="32"/>
    </location>
</feature>
<feature type="transmembrane region" description="Helical" evidence="1">
    <location>
        <begin position="151"/>
        <end position="171"/>
    </location>
</feature>
<name>A0A1F7WF11_9BACT</name>
<keyword evidence="2" id="KW-0732">Signal</keyword>
<proteinExistence type="predicted"/>
<evidence type="ECO:0000313" key="3">
    <source>
        <dbReference type="EMBL" id="OGM01411.1"/>
    </source>
</evidence>
<evidence type="ECO:0000256" key="2">
    <source>
        <dbReference type="SAM" id="SignalP"/>
    </source>
</evidence>
<keyword evidence="1" id="KW-1133">Transmembrane helix</keyword>
<dbReference type="Pfam" id="PF07907">
    <property type="entry name" value="YibE_F"/>
    <property type="match status" value="1"/>
</dbReference>
<protein>
    <recommendedName>
        <fullName evidence="5">YibE/F family protein</fullName>
    </recommendedName>
</protein>
<evidence type="ECO:0000313" key="4">
    <source>
        <dbReference type="Proteomes" id="UP000176988"/>
    </source>
</evidence>
<evidence type="ECO:0000256" key="1">
    <source>
        <dbReference type="SAM" id="Phobius"/>
    </source>
</evidence>
<dbReference type="AlphaFoldDB" id="A0A1F7WF11"/>
<reference evidence="3 4" key="1">
    <citation type="journal article" date="2016" name="Nat. Commun.">
        <title>Thousands of microbial genomes shed light on interconnected biogeochemical processes in an aquifer system.</title>
        <authorList>
            <person name="Anantharaman K."/>
            <person name="Brown C.T."/>
            <person name="Hug L.A."/>
            <person name="Sharon I."/>
            <person name="Castelle C.J."/>
            <person name="Probst A.J."/>
            <person name="Thomas B.C."/>
            <person name="Singh A."/>
            <person name="Wilkins M.J."/>
            <person name="Karaoz U."/>
            <person name="Brodie E.L."/>
            <person name="Williams K.H."/>
            <person name="Hubbard S.S."/>
            <person name="Banfield J.F."/>
        </authorList>
    </citation>
    <scope>NUCLEOTIDE SEQUENCE [LARGE SCALE GENOMIC DNA]</scope>
</reference>
<sequence>MTAITLRKGLLMTTLLLTLSLLLITVVPPAQAQETANHESEMFRAVVTEVTESRSETRENGSVSVGQKLKLKGLDGEIKNREITYDGLDYDVLSTNSYKPGDEVFVTRNLDLEGNESFYIVDRVRTWTLFWLTLLFAVVVVAVGRLKGLRALIVLGLTFGVILKFIVPLVLAGHNSLLIGIVGSVMILFFAIYITEGFNRASHLAVVATIISLILTGLLSSIFIGLTQLTGFESEDAMFLATASGMNINVRGLLLVGIIIGTLGVLDDVVISQIAVVKELKQSNSSSDSRTIYRRAMSVGISHLSSMVNTLFLTYAGASLPLLMLFSINGLAPLGFDQAISNEMLATEIVRTLVGSIGLVTVVPISTLLAIWFLPPTPTVPQLPKR</sequence>
<dbReference type="PANTHER" id="PTHR41771">
    <property type="entry name" value="MEMBRANE PROTEIN-RELATED"/>
    <property type="match status" value="1"/>
</dbReference>
<feature type="transmembrane region" description="Helical" evidence="1">
    <location>
        <begin position="206"/>
        <end position="232"/>
    </location>
</feature>
<dbReference type="EMBL" id="MGFG01000008">
    <property type="protein sequence ID" value="OGM01411.1"/>
    <property type="molecule type" value="Genomic_DNA"/>
</dbReference>
<dbReference type="PANTHER" id="PTHR41771:SF1">
    <property type="entry name" value="MEMBRANE PROTEIN"/>
    <property type="match status" value="1"/>
</dbReference>